<name>A0A1C0ZSJ6_9BACL</name>
<evidence type="ECO:0000256" key="8">
    <source>
        <dbReference type="ARBA" id="ARBA00051245"/>
    </source>
</evidence>
<dbReference type="GO" id="GO:0004715">
    <property type="term" value="F:non-membrane spanning protein tyrosine kinase activity"/>
    <property type="evidence" value="ECO:0007669"/>
    <property type="project" value="UniProtKB-EC"/>
</dbReference>
<dbReference type="AlphaFoldDB" id="A0A1C0ZSJ6"/>
<dbReference type="GO" id="GO:0005886">
    <property type="term" value="C:plasma membrane"/>
    <property type="evidence" value="ECO:0007669"/>
    <property type="project" value="TreeGrafter"/>
</dbReference>
<evidence type="ECO:0000256" key="4">
    <source>
        <dbReference type="ARBA" id="ARBA00022741"/>
    </source>
</evidence>
<feature type="domain" description="AAA" evidence="9">
    <location>
        <begin position="43"/>
        <end position="184"/>
    </location>
</feature>
<evidence type="ECO:0000313" key="10">
    <source>
        <dbReference type="EMBL" id="OCT11060.1"/>
    </source>
</evidence>
<accession>A0A1C0ZSJ6</accession>
<dbReference type="InterPro" id="IPR050445">
    <property type="entry name" value="Bact_polysacc_biosynth/exp"/>
</dbReference>
<dbReference type="InterPro" id="IPR027417">
    <property type="entry name" value="P-loop_NTPase"/>
</dbReference>
<dbReference type="GO" id="GO:0005524">
    <property type="term" value="F:ATP binding"/>
    <property type="evidence" value="ECO:0007669"/>
    <property type="project" value="UniProtKB-KW"/>
</dbReference>
<dbReference type="OrthoDB" id="9794577at2"/>
<evidence type="ECO:0000256" key="5">
    <source>
        <dbReference type="ARBA" id="ARBA00022777"/>
    </source>
</evidence>
<dbReference type="PANTHER" id="PTHR32309">
    <property type="entry name" value="TYROSINE-PROTEIN KINASE"/>
    <property type="match status" value="1"/>
</dbReference>
<evidence type="ECO:0000256" key="1">
    <source>
        <dbReference type="ARBA" id="ARBA00007316"/>
    </source>
</evidence>
<proteinExistence type="inferred from homology"/>
<dbReference type="SUPFAM" id="SSF52540">
    <property type="entry name" value="P-loop containing nucleoside triphosphate hydrolases"/>
    <property type="match status" value="1"/>
</dbReference>
<evidence type="ECO:0000256" key="7">
    <source>
        <dbReference type="ARBA" id="ARBA00023137"/>
    </source>
</evidence>
<keyword evidence="5" id="KW-0418">Kinase</keyword>
<dbReference type="EC" id="2.7.10.2" evidence="2"/>
<sequence>MPKLSTKASSAVMMQISANSSTAEAYRSLRFNIECSVFGREAKTITITSSSRGEGKTTTAVQLAIAYAQIGKKVLLLDADLRNPSIHLAFGEENRRGLTNYLEGQASLNEIIRDTIVENLSMMTSGPGSKNPSGLLASKQMDTLLATLKENFDIVIVDTPSLLTITDAKIMATKCDGILLIVEYGKVKREAAKKVKEELMLANVKLIGVVLNEVKNHQANAYL</sequence>
<dbReference type="PANTHER" id="PTHR32309:SF13">
    <property type="entry name" value="FERRIC ENTEROBACTIN TRANSPORT PROTEIN FEPE"/>
    <property type="match status" value="1"/>
</dbReference>
<comment type="caution">
    <text evidence="10">The sequence shown here is derived from an EMBL/GenBank/DDBJ whole genome shotgun (WGS) entry which is preliminary data.</text>
</comment>
<dbReference type="Pfam" id="PF13614">
    <property type="entry name" value="AAA_31"/>
    <property type="match status" value="1"/>
</dbReference>
<comment type="catalytic activity">
    <reaction evidence="8">
        <text>L-tyrosyl-[protein] + ATP = O-phospho-L-tyrosyl-[protein] + ADP + H(+)</text>
        <dbReference type="Rhea" id="RHEA:10596"/>
        <dbReference type="Rhea" id="RHEA-COMP:10136"/>
        <dbReference type="Rhea" id="RHEA-COMP:20101"/>
        <dbReference type="ChEBI" id="CHEBI:15378"/>
        <dbReference type="ChEBI" id="CHEBI:30616"/>
        <dbReference type="ChEBI" id="CHEBI:46858"/>
        <dbReference type="ChEBI" id="CHEBI:61978"/>
        <dbReference type="ChEBI" id="CHEBI:456216"/>
        <dbReference type="EC" id="2.7.10.2"/>
    </reaction>
</comment>
<evidence type="ECO:0000256" key="6">
    <source>
        <dbReference type="ARBA" id="ARBA00022840"/>
    </source>
</evidence>
<keyword evidence="11" id="KW-1185">Reference proteome</keyword>
<dbReference type="Proteomes" id="UP000093309">
    <property type="component" value="Unassembled WGS sequence"/>
</dbReference>
<evidence type="ECO:0000259" key="9">
    <source>
        <dbReference type="Pfam" id="PF13614"/>
    </source>
</evidence>
<evidence type="ECO:0000313" key="11">
    <source>
        <dbReference type="Proteomes" id="UP000093309"/>
    </source>
</evidence>
<dbReference type="EMBL" id="LYPC01000028">
    <property type="protein sequence ID" value="OCT11060.1"/>
    <property type="molecule type" value="Genomic_DNA"/>
</dbReference>
<gene>
    <name evidence="10" type="ORF">A8709_05010</name>
</gene>
<dbReference type="RefSeq" id="WP_065857753.1">
    <property type="nucleotide sequence ID" value="NZ_LYPC01000028.1"/>
</dbReference>
<dbReference type="InterPro" id="IPR025669">
    <property type="entry name" value="AAA_dom"/>
</dbReference>
<keyword evidence="7" id="KW-0829">Tyrosine-protein kinase</keyword>
<dbReference type="STRING" id="512399.A8709_05010"/>
<protein>
    <recommendedName>
        <fullName evidence="2">non-specific protein-tyrosine kinase</fullName>
        <ecNumber evidence="2">2.7.10.2</ecNumber>
    </recommendedName>
</protein>
<reference evidence="11" key="1">
    <citation type="submission" date="2016-05" db="EMBL/GenBank/DDBJ databases">
        <title>Paenibacillus oryzae. sp. nov., isolated from the rice root.</title>
        <authorList>
            <person name="Zhang J."/>
            <person name="Zhang X."/>
        </authorList>
    </citation>
    <scope>NUCLEOTIDE SEQUENCE [LARGE SCALE GENOMIC DNA]</scope>
    <source>
        <strain evidence="11">KCTC13222</strain>
    </source>
</reference>
<dbReference type="CDD" id="cd05387">
    <property type="entry name" value="BY-kinase"/>
    <property type="match status" value="1"/>
</dbReference>
<keyword evidence="4" id="KW-0547">Nucleotide-binding</keyword>
<comment type="similarity">
    <text evidence="1">Belongs to the CpsD/CapB family.</text>
</comment>
<dbReference type="Gene3D" id="3.40.50.300">
    <property type="entry name" value="P-loop containing nucleotide triphosphate hydrolases"/>
    <property type="match status" value="1"/>
</dbReference>
<dbReference type="InterPro" id="IPR005702">
    <property type="entry name" value="Wzc-like_C"/>
</dbReference>
<evidence type="ECO:0000256" key="3">
    <source>
        <dbReference type="ARBA" id="ARBA00022679"/>
    </source>
</evidence>
<organism evidence="10 11">
    <name type="scientific">Paenibacillus pectinilyticus</name>
    <dbReference type="NCBI Taxonomy" id="512399"/>
    <lineage>
        <taxon>Bacteria</taxon>
        <taxon>Bacillati</taxon>
        <taxon>Bacillota</taxon>
        <taxon>Bacilli</taxon>
        <taxon>Bacillales</taxon>
        <taxon>Paenibacillaceae</taxon>
        <taxon>Paenibacillus</taxon>
    </lineage>
</organism>
<evidence type="ECO:0000256" key="2">
    <source>
        <dbReference type="ARBA" id="ARBA00011903"/>
    </source>
</evidence>
<keyword evidence="6" id="KW-0067">ATP-binding</keyword>
<keyword evidence="3" id="KW-0808">Transferase</keyword>
<dbReference type="NCBIfam" id="TIGR01007">
    <property type="entry name" value="eps_fam"/>
    <property type="match status" value="1"/>
</dbReference>